<feature type="domain" description="Clr5" evidence="2">
    <location>
        <begin position="26"/>
        <end position="76"/>
    </location>
</feature>
<dbReference type="InterPro" id="IPR011990">
    <property type="entry name" value="TPR-like_helical_dom_sf"/>
</dbReference>
<comment type="caution">
    <text evidence="3">The sequence shown here is derived from an EMBL/GenBank/DDBJ whole genome shotgun (WGS) entry which is preliminary data.</text>
</comment>
<feature type="region of interest" description="Disordered" evidence="1">
    <location>
        <begin position="114"/>
        <end position="182"/>
    </location>
</feature>
<feature type="region of interest" description="Disordered" evidence="1">
    <location>
        <begin position="1"/>
        <end position="23"/>
    </location>
</feature>
<accession>A0ABY6UPM7</accession>
<dbReference type="Pfam" id="PF14420">
    <property type="entry name" value="Clr5"/>
    <property type="match status" value="1"/>
</dbReference>
<evidence type="ECO:0000259" key="2">
    <source>
        <dbReference type="Pfam" id="PF14420"/>
    </source>
</evidence>
<keyword evidence="4" id="KW-1185">Reference proteome</keyword>
<name>A0ABY6UPM7_BIOOC</name>
<feature type="compositionally biased region" description="Basic and acidic residues" evidence="1">
    <location>
        <begin position="142"/>
        <end position="151"/>
    </location>
</feature>
<dbReference type="PANTHER" id="PTHR38788:SF3">
    <property type="entry name" value="CLR5 DOMAIN-CONTAINING PROTEIN"/>
    <property type="match status" value="1"/>
</dbReference>
<feature type="region of interest" description="Disordered" evidence="1">
    <location>
        <begin position="315"/>
        <end position="337"/>
    </location>
</feature>
<dbReference type="Gene3D" id="1.25.40.10">
    <property type="entry name" value="Tetratricopeptide repeat domain"/>
    <property type="match status" value="1"/>
</dbReference>
<reference evidence="3 4" key="1">
    <citation type="submission" date="2019-06" db="EMBL/GenBank/DDBJ databases">
        <authorList>
            <person name="Broberg M."/>
        </authorList>
    </citation>
    <scope>NUCLEOTIDE SEQUENCE [LARGE SCALE GENOMIC DNA]</scope>
</reference>
<proteinExistence type="predicted"/>
<feature type="compositionally biased region" description="Low complexity" evidence="1">
    <location>
        <begin position="171"/>
        <end position="180"/>
    </location>
</feature>
<dbReference type="PANTHER" id="PTHR38788">
    <property type="entry name" value="CLR5 DOMAIN-CONTAINING PROTEIN"/>
    <property type="match status" value="1"/>
</dbReference>
<sequence length="579" mass="66205">MMPPPDNGVGETSNQGSRRNKYGRLDWDGYRNVLKKYYLTENKTLPETMEIMKSQHGFEASTKLYKDRFRAWNWNKNLPTQIAEFMDAKLKQRQETGSETIFVYGERTWDKSRVESTLSRSKRRRNDSEPIDMSTPAGVKYETPREVRDSSSESTDPEDSQDDRTVALQRSPSPSVSVSVTDNDQVPSLAWNGHTRSQVLQLLETARGFSMEGEAEAAEQTYIRALQGTRHLIGVIHHESNRVAYELANFYAQAGSHKEADGILDEVTRLHFKKLGPEHKRTQQHVVDCAELLNSWNRQDDALGLLAHSEEILVSRQTSPRRRRNRRNKNNSKGGPLAIMAAASNDSVVLQDPIPASASGEDIQRLLEVAHSHVDSHDEHVETLLLGLINHCEKELPKLFREYLQAHGELLSLYGKLRTIELHKAAFETAHIALSRVWVEYFWDKKKYESFEVIEAYLQVVTNMVKCGYKSIARRLFLVAAEQAEALYDPIDERSIWISITIGLVYQTYQGWDEAEEWFDRAYAGALGSKWGEDDGIVRALENAREKRHFSYLTDEGRPFKTVFGVSGLTIHPKRLHLE</sequence>
<gene>
    <name evidence="3" type="ORF">CLO192961_LOCUS345529</name>
</gene>
<dbReference type="Proteomes" id="UP000766486">
    <property type="component" value="Unassembled WGS sequence"/>
</dbReference>
<evidence type="ECO:0000313" key="4">
    <source>
        <dbReference type="Proteomes" id="UP000766486"/>
    </source>
</evidence>
<dbReference type="InterPro" id="IPR025676">
    <property type="entry name" value="Clr5_dom"/>
</dbReference>
<organism evidence="3 4">
    <name type="scientific">Bionectria ochroleuca</name>
    <name type="common">Gliocladium roseum</name>
    <dbReference type="NCBI Taxonomy" id="29856"/>
    <lineage>
        <taxon>Eukaryota</taxon>
        <taxon>Fungi</taxon>
        <taxon>Dikarya</taxon>
        <taxon>Ascomycota</taxon>
        <taxon>Pezizomycotina</taxon>
        <taxon>Sordariomycetes</taxon>
        <taxon>Hypocreomycetidae</taxon>
        <taxon>Hypocreales</taxon>
        <taxon>Bionectriaceae</taxon>
        <taxon>Clonostachys</taxon>
    </lineage>
</organism>
<evidence type="ECO:0000313" key="3">
    <source>
        <dbReference type="EMBL" id="VUC33298.1"/>
    </source>
</evidence>
<dbReference type="SUPFAM" id="SSF48452">
    <property type="entry name" value="TPR-like"/>
    <property type="match status" value="1"/>
</dbReference>
<protein>
    <recommendedName>
        <fullName evidence="2">Clr5 domain-containing protein</fullName>
    </recommendedName>
</protein>
<feature type="compositionally biased region" description="Basic residues" evidence="1">
    <location>
        <begin position="319"/>
        <end position="330"/>
    </location>
</feature>
<dbReference type="EMBL" id="CABFNS010000861">
    <property type="protein sequence ID" value="VUC33298.1"/>
    <property type="molecule type" value="Genomic_DNA"/>
</dbReference>
<evidence type="ECO:0000256" key="1">
    <source>
        <dbReference type="SAM" id="MobiDB-lite"/>
    </source>
</evidence>